<name>A0A4C1VN01_EUMVA</name>
<protein>
    <submittedName>
        <fullName evidence="1">Uncharacterized protein</fullName>
    </submittedName>
</protein>
<accession>A0A4C1VN01</accession>
<keyword evidence="2" id="KW-1185">Reference proteome</keyword>
<reference evidence="1 2" key="1">
    <citation type="journal article" date="2019" name="Commun. Biol.">
        <title>The bagworm genome reveals a unique fibroin gene that provides high tensile strength.</title>
        <authorList>
            <person name="Kono N."/>
            <person name="Nakamura H."/>
            <person name="Ohtoshi R."/>
            <person name="Tomita M."/>
            <person name="Numata K."/>
            <person name="Arakawa K."/>
        </authorList>
    </citation>
    <scope>NUCLEOTIDE SEQUENCE [LARGE SCALE GENOMIC DNA]</scope>
</reference>
<gene>
    <name evidence="1" type="ORF">EVAR_19180_1</name>
</gene>
<dbReference type="EMBL" id="BGZK01000375">
    <property type="protein sequence ID" value="GBP40051.1"/>
    <property type="molecule type" value="Genomic_DNA"/>
</dbReference>
<sequence length="135" mass="15063">MYPEHLTIRRAGGRWSRRLSAGRRRAPAPAARFLEGRRTQTKIVAGVSQKRDSAGRTASRCARSPCSCSRRAAHQPSSLTYKYFGNSDSQCDIAEENVTPLSNRGQSSTPFLERQAPYVCRSKNGSQLQERFNVS</sequence>
<dbReference type="Proteomes" id="UP000299102">
    <property type="component" value="Unassembled WGS sequence"/>
</dbReference>
<organism evidence="1 2">
    <name type="scientific">Eumeta variegata</name>
    <name type="common">Bagworm moth</name>
    <name type="synonym">Eumeta japonica</name>
    <dbReference type="NCBI Taxonomy" id="151549"/>
    <lineage>
        <taxon>Eukaryota</taxon>
        <taxon>Metazoa</taxon>
        <taxon>Ecdysozoa</taxon>
        <taxon>Arthropoda</taxon>
        <taxon>Hexapoda</taxon>
        <taxon>Insecta</taxon>
        <taxon>Pterygota</taxon>
        <taxon>Neoptera</taxon>
        <taxon>Endopterygota</taxon>
        <taxon>Lepidoptera</taxon>
        <taxon>Glossata</taxon>
        <taxon>Ditrysia</taxon>
        <taxon>Tineoidea</taxon>
        <taxon>Psychidae</taxon>
        <taxon>Oiketicinae</taxon>
        <taxon>Eumeta</taxon>
    </lineage>
</organism>
<evidence type="ECO:0000313" key="1">
    <source>
        <dbReference type="EMBL" id="GBP40051.1"/>
    </source>
</evidence>
<dbReference type="AlphaFoldDB" id="A0A4C1VN01"/>
<evidence type="ECO:0000313" key="2">
    <source>
        <dbReference type="Proteomes" id="UP000299102"/>
    </source>
</evidence>
<comment type="caution">
    <text evidence="1">The sequence shown here is derived from an EMBL/GenBank/DDBJ whole genome shotgun (WGS) entry which is preliminary data.</text>
</comment>
<proteinExistence type="predicted"/>